<feature type="region of interest" description="Disordered" evidence="1">
    <location>
        <begin position="450"/>
        <end position="483"/>
    </location>
</feature>
<evidence type="ECO:0000256" key="1">
    <source>
        <dbReference type="SAM" id="MobiDB-lite"/>
    </source>
</evidence>
<evidence type="ECO:0000259" key="2">
    <source>
        <dbReference type="PROSITE" id="PS51222"/>
    </source>
</evidence>
<feature type="region of interest" description="Disordered" evidence="1">
    <location>
        <begin position="592"/>
        <end position="644"/>
    </location>
</feature>
<dbReference type="PANTHER" id="PTHR46444:SF9">
    <property type="entry name" value="DCD (DEVELOPMENT AND CELL DEATH) DOMAIN PROTEIN"/>
    <property type="match status" value="1"/>
</dbReference>
<feature type="domain" description="DCD" evidence="2">
    <location>
        <begin position="9"/>
        <end position="139"/>
    </location>
</feature>
<reference evidence="3 4" key="1">
    <citation type="submission" date="2020-10" db="EMBL/GenBank/DDBJ databases">
        <title>The Coptis chinensis genome and diversification of protoberbering-type alkaloids.</title>
        <authorList>
            <person name="Wang B."/>
            <person name="Shu S."/>
            <person name="Song C."/>
            <person name="Liu Y."/>
        </authorList>
    </citation>
    <scope>NUCLEOTIDE SEQUENCE [LARGE SCALE GENOMIC DNA]</scope>
    <source>
        <strain evidence="3">HL-2020</strain>
        <tissue evidence="3">Leaf</tissue>
    </source>
</reference>
<evidence type="ECO:0000313" key="4">
    <source>
        <dbReference type="Proteomes" id="UP000631114"/>
    </source>
</evidence>
<dbReference type="Proteomes" id="UP000631114">
    <property type="component" value="Unassembled WGS sequence"/>
</dbReference>
<evidence type="ECO:0000313" key="3">
    <source>
        <dbReference type="EMBL" id="KAF9615135.1"/>
    </source>
</evidence>
<accession>A0A835IBU0</accession>
<dbReference type="OrthoDB" id="1928633at2759"/>
<name>A0A835IBU0_9MAGN</name>
<dbReference type="AlphaFoldDB" id="A0A835IBU0"/>
<protein>
    <recommendedName>
        <fullName evidence="2">DCD domain-containing protein</fullName>
    </recommendedName>
</protein>
<dbReference type="PROSITE" id="PS51222">
    <property type="entry name" value="DCD"/>
    <property type="match status" value="1"/>
</dbReference>
<dbReference type="EMBL" id="JADFTS010000003">
    <property type="protein sequence ID" value="KAF9615135.1"/>
    <property type="molecule type" value="Genomic_DNA"/>
</dbReference>
<sequence length="868" mass="95822">MKFDGDQESSFVGAIFMASRSTKRECLKRNLFGLPPSQHNFVKKVKSGMVLFLFEYEERKLFGVFQASSDGDMNIVPHAFLSSGKQFPSQVRFKTIWYCEPLSERDFCGAIRDNYYTANKFNIGLSRYQVSDLLWLFDSRRMKVQKSKSLVSRDIVENRFVKNCGRRGALVDDKHILGDSGKNRLAMDDEPINLAKYPGLCRSNPNVSVLSDKQFLEQGNSIFGGQRGLSSIECSSMKQRSPNLLFCAPLRDGAVEQVNDLYSTSFRSKTGFSAVDSSVGIADKNSPQALASYPKNSADGLFPFSRSKVVPFLVETENSNLPPMRSGSLSIPDSFGDYIPLDSINNFECTSPSILFPETLSSRCKSVDPTNLQVCRGLTFPEPSLTSFPPSRHLSFGRKDMGPSFSRGEDPSTPDVCRPERLRHEEPLYTNCEPSCTIFPNKFHLQVGFDPLDSQSTDSQGELEQDKPTSPYPGLRSDIPDKRPSVFSRLNVKKVASVPDDDEISISKHVDLSVNQIMDTLYTYEKIWGKSTKKSQCRVMKNYVDYSSNAEDTHNVCKDSSLPSEEKQCNLETVEEIPINFRRRSKIRKVQSEAGGCSEESEGLPAAASHKRRKLIRPSFASGGTDDKGAVGENCGNGSSEEMYKGKVGRTGEVVVGSDGGQGNGIVFSGNCRMQIVGQPVSFEHNSGRKGRVLGSDDLKLKVEAAIQELNGLKDHSPSRNVLTQETCGNGSTQKTFVSEIGGSGEALAGGDGDEDNEIDLSENLAMQIVSQPVSFEQNSGKKGRVLGSEDLKLKVKVAIQELNGLKDQSLNQKDTSNHVPVCCEDENAKPQNVVLCSEDYKRDVVEHSGSRTFEEEFVDASLNVKLL</sequence>
<feature type="compositionally biased region" description="Polar residues" evidence="1">
    <location>
        <begin position="453"/>
        <end position="462"/>
    </location>
</feature>
<keyword evidence="4" id="KW-1185">Reference proteome</keyword>
<dbReference type="InterPro" id="IPR013989">
    <property type="entry name" value="Dev_and_cell_death_domain"/>
</dbReference>
<dbReference type="SMART" id="SM00767">
    <property type="entry name" value="DCD"/>
    <property type="match status" value="1"/>
</dbReference>
<dbReference type="Pfam" id="PF10539">
    <property type="entry name" value="Dev_Cell_Death"/>
    <property type="match status" value="1"/>
</dbReference>
<dbReference type="PANTHER" id="PTHR46444">
    <property type="entry name" value="DCD (DEVELOPMENT AND CELL DEATH) DOMAIN PROTEIN-RELATED"/>
    <property type="match status" value="1"/>
</dbReference>
<organism evidence="3 4">
    <name type="scientific">Coptis chinensis</name>
    <dbReference type="NCBI Taxonomy" id="261450"/>
    <lineage>
        <taxon>Eukaryota</taxon>
        <taxon>Viridiplantae</taxon>
        <taxon>Streptophyta</taxon>
        <taxon>Embryophyta</taxon>
        <taxon>Tracheophyta</taxon>
        <taxon>Spermatophyta</taxon>
        <taxon>Magnoliopsida</taxon>
        <taxon>Ranunculales</taxon>
        <taxon>Ranunculaceae</taxon>
        <taxon>Coptidoideae</taxon>
        <taxon>Coptis</taxon>
    </lineage>
</organism>
<proteinExistence type="predicted"/>
<gene>
    <name evidence="3" type="ORF">IFM89_022087</name>
</gene>
<feature type="region of interest" description="Disordered" evidence="1">
    <location>
        <begin position="389"/>
        <end position="419"/>
    </location>
</feature>
<comment type="caution">
    <text evidence="3">The sequence shown here is derived from an EMBL/GenBank/DDBJ whole genome shotgun (WGS) entry which is preliminary data.</text>
</comment>